<evidence type="ECO:0000313" key="3">
    <source>
        <dbReference type="Proteomes" id="UP001595740"/>
    </source>
</evidence>
<organism evidence="2 3">
    <name type="scientific">Lysobacter cavernae</name>
    <dbReference type="NCBI Taxonomy" id="1685901"/>
    <lineage>
        <taxon>Bacteria</taxon>
        <taxon>Pseudomonadati</taxon>
        <taxon>Pseudomonadota</taxon>
        <taxon>Gammaproteobacteria</taxon>
        <taxon>Lysobacterales</taxon>
        <taxon>Lysobacteraceae</taxon>
        <taxon>Lysobacter</taxon>
    </lineage>
</organism>
<keyword evidence="1" id="KW-0472">Membrane</keyword>
<comment type="caution">
    <text evidence="2">The sequence shown here is derived from an EMBL/GenBank/DDBJ whole genome shotgun (WGS) entry which is preliminary data.</text>
</comment>
<protein>
    <submittedName>
        <fullName evidence="2">Uncharacterized protein</fullName>
    </submittedName>
</protein>
<name>A0ABV7RSF9_9GAMM</name>
<evidence type="ECO:0000256" key="1">
    <source>
        <dbReference type="SAM" id="Phobius"/>
    </source>
</evidence>
<reference evidence="3" key="1">
    <citation type="journal article" date="2019" name="Int. J. Syst. Evol. Microbiol.">
        <title>The Global Catalogue of Microorganisms (GCM) 10K type strain sequencing project: providing services to taxonomists for standard genome sequencing and annotation.</title>
        <authorList>
            <consortium name="The Broad Institute Genomics Platform"/>
            <consortium name="The Broad Institute Genome Sequencing Center for Infectious Disease"/>
            <person name="Wu L."/>
            <person name="Ma J."/>
        </authorList>
    </citation>
    <scope>NUCLEOTIDE SEQUENCE [LARGE SCALE GENOMIC DNA]</scope>
    <source>
        <strain evidence="3">KCTC 42875</strain>
    </source>
</reference>
<evidence type="ECO:0000313" key="2">
    <source>
        <dbReference type="EMBL" id="MFC3552435.1"/>
    </source>
</evidence>
<dbReference type="RefSeq" id="WP_386760196.1">
    <property type="nucleotide sequence ID" value="NZ_JBHRXK010000013.1"/>
</dbReference>
<gene>
    <name evidence="2" type="ORF">ACFOLC_15630</name>
</gene>
<proteinExistence type="predicted"/>
<keyword evidence="1" id="KW-1133">Transmembrane helix</keyword>
<dbReference type="Proteomes" id="UP001595740">
    <property type="component" value="Unassembled WGS sequence"/>
</dbReference>
<keyword evidence="3" id="KW-1185">Reference proteome</keyword>
<feature type="transmembrane region" description="Helical" evidence="1">
    <location>
        <begin position="6"/>
        <end position="24"/>
    </location>
</feature>
<sequence length="42" mass="4792">MNIRKWIILAVCVLAVIALVLWLGDDSSDEGRDFLRALRHVL</sequence>
<keyword evidence="1" id="KW-0812">Transmembrane</keyword>
<dbReference type="EMBL" id="JBHRXK010000013">
    <property type="protein sequence ID" value="MFC3552435.1"/>
    <property type="molecule type" value="Genomic_DNA"/>
</dbReference>
<accession>A0ABV7RSF9</accession>